<dbReference type="RefSeq" id="WP_094571282.1">
    <property type="nucleotide sequence ID" value="NZ_CP022743.1"/>
</dbReference>
<organism evidence="12 13">
    <name type="scientific">Mucilaginibacter xinganensis</name>
    <dbReference type="NCBI Taxonomy" id="1234841"/>
    <lineage>
        <taxon>Bacteria</taxon>
        <taxon>Pseudomonadati</taxon>
        <taxon>Bacteroidota</taxon>
        <taxon>Sphingobacteriia</taxon>
        <taxon>Sphingobacteriales</taxon>
        <taxon>Sphingobacteriaceae</taxon>
        <taxon>Mucilaginibacter</taxon>
    </lineage>
</organism>
<sequence>MRKVILALLLTFLIFSGADAQNVGLVYYLKNNGKLVSTKDSADYSMAVLPPDTSIDKNLYQVFEYYKNGKVRLVTNSKTNDLNLQYHGRYVAYYPTGKKRKTGEFEYGVPTGHQVEYYPNGKFYNSTNYFPDGKVLYNDCRDSTGKVLAEDGKGDWIQFNDDFSATISQGKIDSGFRAGEWRERSSDSIMFIKTYKNGLLISTNSAGGDSQGVFLPVDVVPEFPGGMPAFGGFLGKTMHYPAIARENNIQGKVIVSFVVEKDGTLTDIKVKKGIGSVCDNEAISAVRLSSPWKPALKNGRPVRAAHSVPITFTLSN</sequence>
<dbReference type="Gene3D" id="2.20.110.10">
    <property type="entry name" value="Histone H3 K4-specific methyltransferase SET7/9 N-terminal domain"/>
    <property type="match status" value="1"/>
</dbReference>
<evidence type="ECO:0000256" key="4">
    <source>
        <dbReference type="ARBA" id="ARBA00022475"/>
    </source>
</evidence>
<evidence type="ECO:0000259" key="11">
    <source>
        <dbReference type="PROSITE" id="PS52015"/>
    </source>
</evidence>
<keyword evidence="7" id="KW-0653">Protein transport</keyword>
<feature type="chain" id="PRO_5012397856" description="TonB C-terminal domain-containing protein" evidence="10">
    <location>
        <begin position="21"/>
        <end position="316"/>
    </location>
</feature>
<comment type="subcellular location">
    <subcellularLocation>
        <location evidence="1">Cell inner membrane</location>
        <topology evidence="1">Single-pass membrane protein</topology>
        <orientation evidence="1">Periplasmic side</orientation>
    </subcellularLocation>
</comment>
<evidence type="ECO:0000256" key="5">
    <source>
        <dbReference type="ARBA" id="ARBA00022519"/>
    </source>
</evidence>
<accession>A0A223NYT8</accession>
<dbReference type="EMBL" id="CP022743">
    <property type="protein sequence ID" value="ASU35023.1"/>
    <property type="molecule type" value="Genomic_DNA"/>
</dbReference>
<dbReference type="Proteomes" id="UP000215002">
    <property type="component" value="Chromosome"/>
</dbReference>
<dbReference type="InterPro" id="IPR006260">
    <property type="entry name" value="TonB/TolA_C"/>
</dbReference>
<evidence type="ECO:0000256" key="7">
    <source>
        <dbReference type="ARBA" id="ARBA00022927"/>
    </source>
</evidence>
<keyword evidence="13" id="KW-1185">Reference proteome</keyword>
<feature type="domain" description="TonB C-terminal" evidence="11">
    <location>
        <begin position="225"/>
        <end position="316"/>
    </location>
</feature>
<dbReference type="KEGG" id="muc:MuYL_3138"/>
<evidence type="ECO:0000256" key="2">
    <source>
        <dbReference type="ARBA" id="ARBA00006555"/>
    </source>
</evidence>
<evidence type="ECO:0000313" key="12">
    <source>
        <dbReference type="EMBL" id="ASU35023.1"/>
    </source>
</evidence>
<evidence type="ECO:0000256" key="8">
    <source>
        <dbReference type="ARBA" id="ARBA00022989"/>
    </source>
</evidence>
<keyword evidence="3" id="KW-0813">Transport</keyword>
<keyword evidence="4" id="KW-1003">Cell membrane</keyword>
<dbReference type="InterPro" id="IPR037682">
    <property type="entry name" value="TonB_C"/>
</dbReference>
<reference evidence="12 13" key="1">
    <citation type="submission" date="2017-08" db="EMBL/GenBank/DDBJ databases">
        <title>Complete genome sequence of Mucilaginibacter sp. strain BJC16-A31.</title>
        <authorList>
            <consortium name="Henan University of Science and Technology"/>
            <person name="You X."/>
        </authorList>
    </citation>
    <scope>NUCLEOTIDE SEQUENCE [LARGE SCALE GENOMIC DNA]</scope>
    <source>
        <strain evidence="12 13">BJC16-A31</strain>
    </source>
</reference>
<dbReference type="Pfam" id="PF03544">
    <property type="entry name" value="TonB_C"/>
    <property type="match status" value="1"/>
</dbReference>
<dbReference type="GO" id="GO:0055085">
    <property type="term" value="P:transmembrane transport"/>
    <property type="evidence" value="ECO:0007669"/>
    <property type="project" value="InterPro"/>
</dbReference>
<dbReference type="Gene3D" id="3.30.1150.10">
    <property type="match status" value="1"/>
</dbReference>
<dbReference type="GO" id="GO:0015031">
    <property type="term" value="P:protein transport"/>
    <property type="evidence" value="ECO:0007669"/>
    <property type="project" value="UniProtKB-KW"/>
</dbReference>
<dbReference type="InterPro" id="IPR051045">
    <property type="entry name" value="TonB-dependent_transducer"/>
</dbReference>
<gene>
    <name evidence="12" type="ORF">MuYL_3138</name>
</gene>
<dbReference type="PROSITE" id="PS52015">
    <property type="entry name" value="TONB_CTD"/>
    <property type="match status" value="1"/>
</dbReference>
<dbReference type="GO" id="GO:0031992">
    <property type="term" value="F:energy transducer activity"/>
    <property type="evidence" value="ECO:0007669"/>
    <property type="project" value="TreeGrafter"/>
</dbReference>
<keyword evidence="9" id="KW-0472">Membrane</keyword>
<evidence type="ECO:0000256" key="3">
    <source>
        <dbReference type="ARBA" id="ARBA00022448"/>
    </source>
</evidence>
<dbReference type="PANTHER" id="PTHR33446:SF2">
    <property type="entry name" value="PROTEIN TONB"/>
    <property type="match status" value="1"/>
</dbReference>
<keyword evidence="6" id="KW-0812">Transmembrane</keyword>
<name>A0A223NYT8_9SPHI</name>
<comment type="similarity">
    <text evidence="2">Belongs to the TonB family.</text>
</comment>
<dbReference type="NCBIfam" id="TIGR01352">
    <property type="entry name" value="tonB_Cterm"/>
    <property type="match status" value="1"/>
</dbReference>
<keyword evidence="10" id="KW-0732">Signal</keyword>
<evidence type="ECO:0000256" key="6">
    <source>
        <dbReference type="ARBA" id="ARBA00022692"/>
    </source>
</evidence>
<evidence type="ECO:0000313" key="13">
    <source>
        <dbReference type="Proteomes" id="UP000215002"/>
    </source>
</evidence>
<dbReference type="OrthoDB" id="649093at2"/>
<dbReference type="SUPFAM" id="SSF82185">
    <property type="entry name" value="Histone H3 K4-specific methyltransferase SET7/9 N-terminal domain"/>
    <property type="match status" value="1"/>
</dbReference>
<evidence type="ECO:0000256" key="10">
    <source>
        <dbReference type="SAM" id="SignalP"/>
    </source>
</evidence>
<keyword evidence="5" id="KW-0997">Cell inner membrane</keyword>
<evidence type="ECO:0000256" key="1">
    <source>
        <dbReference type="ARBA" id="ARBA00004383"/>
    </source>
</evidence>
<dbReference type="GO" id="GO:0098797">
    <property type="term" value="C:plasma membrane protein complex"/>
    <property type="evidence" value="ECO:0007669"/>
    <property type="project" value="TreeGrafter"/>
</dbReference>
<dbReference type="AlphaFoldDB" id="A0A223NYT8"/>
<keyword evidence="8" id="KW-1133">Transmembrane helix</keyword>
<evidence type="ECO:0000256" key="9">
    <source>
        <dbReference type="ARBA" id="ARBA00023136"/>
    </source>
</evidence>
<protein>
    <recommendedName>
        <fullName evidence="11">TonB C-terminal domain-containing protein</fullName>
    </recommendedName>
</protein>
<feature type="signal peptide" evidence="10">
    <location>
        <begin position="1"/>
        <end position="20"/>
    </location>
</feature>
<dbReference type="PANTHER" id="PTHR33446">
    <property type="entry name" value="PROTEIN TONB-RELATED"/>
    <property type="match status" value="1"/>
</dbReference>
<proteinExistence type="inferred from homology"/>
<dbReference type="SUPFAM" id="SSF74653">
    <property type="entry name" value="TolA/TonB C-terminal domain"/>
    <property type="match status" value="1"/>
</dbReference>